<organism evidence="2">
    <name type="scientific">uncultured marine virus</name>
    <dbReference type="NCBI Taxonomy" id="186617"/>
    <lineage>
        <taxon>Viruses</taxon>
        <taxon>environmental samples</taxon>
    </lineage>
</organism>
<feature type="region of interest" description="Disordered" evidence="1">
    <location>
        <begin position="1"/>
        <end position="20"/>
    </location>
</feature>
<evidence type="ECO:0000313" key="2">
    <source>
        <dbReference type="EMBL" id="AKH48052.1"/>
    </source>
</evidence>
<feature type="compositionally biased region" description="Basic residues" evidence="1">
    <location>
        <begin position="1"/>
        <end position="11"/>
    </location>
</feature>
<evidence type="ECO:0000256" key="1">
    <source>
        <dbReference type="SAM" id="MobiDB-lite"/>
    </source>
</evidence>
<accession>A0A0F7L9J9</accession>
<reference evidence="2" key="2">
    <citation type="submission" date="2015-03" db="EMBL/GenBank/DDBJ databases">
        <authorList>
            <person name="Chow C.-E.T."/>
            <person name="Winget D.M."/>
            <person name="White R.A.III."/>
            <person name="Hallam S.J."/>
            <person name="Suttle C.A."/>
        </authorList>
    </citation>
    <scope>NUCLEOTIDE SEQUENCE</scope>
    <source>
        <strain evidence="2">Oxic1_6</strain>
    </source>
</reference>
<dbReference type="EMBL" id="KR029601">
    <property type="protein sequence ID" value="AKH48052.1"/>
    <property type="molecule type" value="Genomic_DNA"/>
</dbReference>
<name>A0A0F7L9J9_9VIRU</name>
<protein>
    <submittedName>
        <fullName evidence="2">Uncharacterized protein</fullName>
    </submittedName>
</protein>
<reference evidence="2" key="1">
    <citation type="journal article" date="2015" name="Front. Microbiol.">
        <title>Combining genomic sequencing methods to explore viral diversity and reveal potential virus-host interactions.</title>
        <authorList>
            <person name="Chow C.E."/>
            <person name="Winget D.M."/>
            <person name="White R.A.III."/>
            <person name="Hallam S.J."/>
            <person name="Suttle C.A."/>
        </authorList>
    </citation>
    <scope>NUCLEOTIDE SEQUENCE</scope>
    <source>
        <strain evidence="2">Oxic1_6</strain>
    </source>
</reference>
<sequence>MKRLSRLRAKTTRSSTSPALRPFKPMIPINYIARADHLIRSGYAPLDVAREMRRHIIELRISGDTLQTAHDVLAVLESRARGDQTARVRALLESP</sequence>
<proteinExistence type="predicted"/>